<protein>
    <submittedName>
        <fullName evidence="3">Uncharacterized protein</fullName>
    </submittedName>
</protein>
<dbReference type="Proteomes" id="UP000543642">
    <property type="component" value="Unassembled WGS sequence"/>
</dbReference>
<dbReference type="Pfam" id="PF03284">
    <property type="entry name" value="PHZA_PHZB"/>
    <property type="match status" value="1"/>
</dbReference>
<dbReference type="InterPro" id="IPR004964">
    <property type="entry name" value="PhzA_PhzB"/>
</dbReference>
<organism evidence="3 4">
    <name type="scientific">Catenibacillus scindens</name>
    <dbReference type="NCBI Taxonomy" id="673271"/>
    <lineage>
        <taxon>Bacteria</taxon>
        <taxon>Bacillati</taxon>
        <taxon>Bacillota</taxon>
        <taxon>Clostridia</taxon>
        <taxon>Lachnospirales</taxon>
        <taxon>Lachnospiraceae</taxon>
        <taxon>Catenibacillus</taxon>
    </lineage>
</organism>
<evidence type="ECO:0000313" key="4">
    <source>
        <dbReference type="Proteomes" id="UP000543642"/>
    </source>
</evidence>
<keyword evidence="2" id="KW-0045">Antibiotic biosynthesis</keyword>
<name>A0A7W8M5L8_9FIRM</name>
<reference evidence="3 4" key="1">
    <citation type="submission" date="2020-08" db="EMBL/GenBank/DDBJ databases">
        <title>Genomic Encyclopedia of Type Strains, Phase IV (KMG-IV): sequencing the most valuable type-strain genomes for metagenomic binning, comparative biology and taxonomic classification.</title>
        <authorList>
            <person name="Goeker M."/>
        </authorList>
    </citation>
    <scope>NUCLEOTIDE SEQUENCE [LARGE SCALE GENOMIC DNA]</scope>
    <source>
        <strain evidence="3 4">DSM 106146</strain>
    </source>
</reference>
<dbReference type="Gene3D" id="3.10.450.50">
    <property type="match status" value="1"/>
</dbReference>
<accession>A0A7W8M5L8</accession>
<keyword evidence="4" id="KW-1185">Reference proteome</keyword>
<dbReference type="EMBL" id="JACHFW010000008">
    <property type="protein sequence ID" value="MBB5265059.1"/>
    <property type="molecule type" value="Genomic_DNA"/>
</dbReference>
<evidence type="ECO:0000256" key="2">
    <source>
        <dbReference type="ARBA" id="ARBA00023194"/>
    </source>
</evidence>
<sequence length="150" mass="17124">MEKQTFILSPGEEELRRKNYQLVVDFMSLGGPERNIGRKPLLAEDGQAVMAFTKSGVPHASNLMEWNAATVRDFPNWEYPEFEIFMTQYPDKFWGNVVSRGAFGDGEITDGKMYTYYECKDGKIALYMEIYNPVGEAPSVSEEQKEKGEI</sequence>
<comment type="caution">
    <text evidence="3">The sequence shown here is derived from an EMBL/GenBank/DDBJ whole genome shotgun (WGS) entry which is preliminary data.</text>
</comment>
<dbReference type="InterPro" id="IPR032710">
    <property type="entry name" value="NTF2-like_dom_sf"/>
</dbReference>
<evidence type="ECO:0000313" key="3">
    <source>
        <dbReference type="EMBL" id="MBB5265059.1"/>
    </source>
</evidence>
<dbReference type="SUPFAM" id="SSF54427">
    <property type="entry name" value="NTF2-like"/>
    <property type="match status" value="1"/>
</dbReference>
<dbReference type="GO" id="GO:0017000">
    <property type="term" value="P:antibiotic biosynthetic process"/>
    <property type="evidence" value="ECO:0007669"/>
    <property type="project" value="UniProtKB-KW"/>
</dbReference>
<evidence type="ECO:0000256" key="1">
    <source>
        <dbReference type="ARBA" id="ARBA00009377"/>
    </source>
</evidence>
<proteinExistence type="inferred from homology"/>
<gene>
    <name evidence="3" type="ORF">HNP82_002198</name>
</gene>
<dbReference type="AlphaFoldDB" id="A0A7W8M5L8"/>
<comment type="similarity">
    <text evidence="1">Belongs to the PhzA/PhzB family.</text>
</comment>
<dbReference type="RefSeq" id="WP_183774440.1">
    <property type="nucleotide sequence ID" value="NZ_JACHFW010000008.1"/>
</dbReference>